<dbReference type="EMBL" id="DSTK01000030">
    <property type="protein sequence ID" value="HFK97596.1"/>
    <property type="molecule type" value="Genomic_DNA"/>
</dbReference>
<dbReference type="AlphaFoldDB" id="A0A832EDR6"/>
<dbReference type="Gene3D" id="3.40.630.10">
    <property type="entry name" value="Zn peptidases"/>
    <property type="match status" value="1"/>
</dbReference>
<name>A0A832EDR6_9BACT</name>
<reference evidence="1" key="1">
    <citation type="journal article" date="2020" name="mSystems">
        <title>Genome- and Community-Level Interaction Insights into Carbon Utilization and Element Cycling Functions of Hydrothermarchaeota in Hydrothermal Sediment.</title>
        <authorList>
            <person name="Zhou Z."/>
            <person name="Liu Y."/>
            <person name="Xu W."/>
            <person name="Pan J."/>
            <person name="Luo Z.H."/>
            <person name="Li M."/>
        </authorList>
    </citation>
    <scope>NUCLEOTIDE SEQUENCE [LARGE SCALE GENOMIC DNA]</scope>
    <source>
        <strain evidence="1">SpSt-456</strain>
    </source>
</reference>
<dbReference type="SUPFAM" id="SSF53187">
    <property type="entry name" value="Zn-dependent exopeptidases"/>
    <property type="match status" value="1"/>
</dbReference>
<organism evidence="1">
    <name type="scientific">Desulfacinum infernum</name>
    <dbReference type="NCBI Taxonomy" id="35837"/>
    <lineage>
        <taxon>Bacteria</taxon>
        <taxon>Pseudomonadati</taxon>
        <taxon>Thermodesulfobacteriota</taxon>
        <taxon>Syntrophobacteria</taxon>
        <taxon>Syntrophobacterales</taxon>
        <taxon>Syntrophobacteraceae</taxon>
        <taxon>Desulfacinum</taxon>
    </lineage>
</organism>
<evidence type="ECO:0000313" key="1">
    <source>
        <dbReference type="EMBL" id="HFK97596.1"/>
    </source>
</evidence>
<protein>
    <recommendedName>
        <fullName evidence="2">Peptidase M28 domain-containing protein</fullName>
    </recommendedName>
</protein>
<comment type="caution">
    <text evidence="1">The sequence shown here is derived from an EMBL/GenBank/DDBJ whole genome shotgun (WGS) entry which is preliminary data.</text>
</comment>
<gene>
    <name evidence="1" type="ORF">ENS06_09805</name>
</gene>
<proteinExistence type="predicted"/>
<accession>A0A832EDR6</accession>
<evidence type="ECO:0008006" key="2">
    <source>
        <dbReference type="Google" id="ProtNLM"/>
    </source>
</evidence>
<sequence length="245" mass="27684">MEEIKVLQEFLSVTVESSDPVLERFGNLPRAVCRDGGEGRRFVYVPGSRKDRVVLVAHADTVWTPLNAVSSPRQHRVVQQNGTFRSYGSWSGLGADDRAGCAILWLLKDFGHSLLVTDGEEKGRRGSHFLAQDCPDIYDEINGTHGFMVQFDRRHASDFKCYEVGTDSFREYVAAQTGYSEPDRKSFTDICTLCRDICGVNLSVGYYHEHSPGEFLVIEEWLNTLNLCRNWLGSGNLPRFPLNNR</sequence>